<dbReference type="RefSeq" id="WP_162659143.1">
    <property type="nucleotide sequence ID" value="NZ_LR593887.1"/>
</dbReference>
<name>A0A6C2YRL5_9BACT</name>
<dbReference type="InParanoid" id="A0A6C2YRL5"/>
<keyword evidence="2" id="KW-1185">Reference proteome</keyword>
<dbReference type="Proteomes" id="UP000464378">
    <property type="component" value="Chromosome"/>
</dbReference>
<dbReference type="AlphaFoldDB" id="A0A6C2YRL5"/>
<evidence type="ECO:0000313" key="2">
    <source>
        <dbReference type="Proteomes" id="UP000464378"/>
    </source>
</evidence>
<reference evidence="1" key="1">
    <citation type="submission" date="2019-04" db="EMBL/GenBank/DDBJ databases">
        <authorList>
            <consortium name="Science for Life Laboratories"/>
        </authorList>
    </citation>
    <scope>NUCLEOTIDE SEQUENCE</scope>
    <source>
        <strain evidence="1">MBLW1</strain>
    </source>
</reference>
<accession>A0A6C2YRL5</accession>
<dbReference type="EMBL" id="LR586016">
    <property type="protein sequence ID" value="VIP04001.1"/>
    <property type="molecule type" value="Genomic_DNA"/>
</dbReference>
<gene>
    <name evidence="1" type="ORF">GMBLW1_51920</name>
</gene>
<evidence type="ECO:0000313" key="1">
    <source>
        <dbReference type="EMBL" id="VIP04001.1"/>
    </source>
</evidence>
<sequence length="89" mass="10557">MIDFSEIDGYLGHVWIKWAGKANYEKIHLIRDPESNTIRFATEHGKERIPTKGDRESARVEVEYTGRESQERFLKTVEANGWRHVSYRY</sequence>
<dbReference type="EMBL" id="LR593887">
    <property type="protein sequence ID" value="VTS05369.1"/>
    <property type="molecule type" value="Genomic_DNA"/>
</dbReference>
<proteinExistence type="predicted"/>
<organism evidence="1">
    <name type="scientific">Tuwongella immobilis</name>
    <dbReference type="NCBI Taxonomy" id="692036"/>
    <lineage>
        <taxon>Bacteria</taxon>
        <taxon>Pseudomonadati</taxon>
        <taxon>Planctomycetota</taxon>
        <taxon>Planctomycetia</taxon>
        <taxon>Gemmatales</taxon>
        <taxon>Gemmataceae</taxon>
        <taxon>Tuwongella</taxon>
    </lineage>
</organism>
<dbReference type="KEGG" id="tim:GMBLW1_51920"/>
<protein>
    <submittedName>
        <fullName evidence="1">Uncharacterized protein</fullName>
    </submittedName>
</protein>